<sequence>MELKEEHIINWVINYSKGELSDTQKRDLDHFLSENEANKHLFNSYRALYIKGRSVTFYSQLNQLEAWNQIASNITKKKSKIRKLSAWFSYAAAVLIIALVSTLVLMNQVEKVDFSKDYNFAELAQKGNKDATLTLADGSKVKLQNDVEQLISEKDGTQISKDSSNTIAYTSQTKEQIALLYNTIDVPRGGEYSLKLSDGTQVWLNADTKLRYPVKFIGDKREVFLKGEAYFEVAHNKQAPFVVHAHDSEVKVLGTKFNVSGYDDQDFIATTLVEGSVQVSNLNQSEILRPGYQSNIIRGKNGIELREVDTNLYTSWVSGVYEFENMELEYIMTQLGRWYDVEFFFMEEKYKHIRFTGAFEKENSFEYALDMIEHIADVDFAIKGKYIIVGRQ</sequence>
<keyword evidence="1" id="KW-0812">Transmembrane</keyword>
<dbReference type="Gene3D" id="3.55.50.30">
    <property type="match status" value="1"/>
</dbReference>
<evidence type="ECO:0000256" key="1">
    <source>
        <dbReference type="SAM" id="Phobius"/>
    </source>
</evidence>
<protein>
    <submittedName>
        <fullName evidence="4">FecR family protein</fullName>
    </submittedName>
</protein>
<dbReference type="Proteomes" id="UP000285794">
    <property type="component" value="Unassembled WGS sequence"/>
</dbReference>
<dbReference type="OrthoDB" id="1096341at2"/>
<proteinExistence type="predicted"/>
<dbReference type="InterPro" id="IPR006860">
    <property type="entry name" value="FecR"/>
</dbReference>
<accession>A0A425XZ33</accession>
<keyword evidence="1" id="KW-0472">Membrane</keyword>
<dbReference type="PANTHER" id="PTHR30273">
    <property type="entry name" value="PERIPLASMIC SIGNAL SENSOR AND SIGMA FACTOR ACTIVATOR FECR-RELATED"/>
    <property type="match status" value="1"/>
</dbReference>
<dbReference type="AlphaFoldDB" id="A0A425XZ33"/>
<dbReference type="Pfam" id="PF16344">
    <property type="entry name" value="FecR_C"/>
    <property type="match status" value="1"/>
</dbReference>
<name>A0A425XZ33_9BACT</name>
<organism evidence="4 5">
    <name type="scientific">Ancylomarina euxinus</name>
    <dbReference type="NCBI Taxonomy" id="2283627"/>
    <lineage>
        <taxon>Bacteria</taxon>
        <taxon>Pseudomonadati</taxon>
        <taxon>Bacteroidota</taxon>
        <taxon>Bacteroidia</taxon>
        <taxon>Marinilabiliales</taxon>
        <taxon>Marinifilaceae</taxon>
        <taxon>Ancylomarina</taxon>
    </lineage>
</organism>
<dbReference type="RefSeq" id="WP_125031285.1">
    <property type="nucleotide sequence ID" value="NZ_JAPXVP010000011.1"/>
</dbReference>
<evidence type="ECO:0000313" key="4">
    <source>
        <dbReference type="EMBL" id="RRG20424.1"/>
    </source>
</evidence>
<dbReference type="Gene3D" id="2.60.120.1440">
    <property type="match status" value="1"/>
</dbReference>
<dbReference type="FunFam" id="2.60.120.1440:FF:000001">
    <property type="entry name" value="Putative anti-sigma factor"/>
    <property type="match status" value="1"/>
</dbReference>
<evidence type="ECO:0000313" key="5">
    <source>
        <dbReference type="Proteomes" id="UP000285794"/>
    </source>
</evidence>
<dbReference type="InterPro" id="IPR012373">
    <property type="entry name" value="Ferrdict_sens_TM"/>
</dbReference>
<dbReference type="InterPro" id="IPR032508">
    <property type="entry name" value="FecR_C"/>
</dbReference>
<reference evidence="4 5" key="1">
    <citation type="submission" date="2018-07" db="EMBL/GenBank/DDBJ databases">
        <title>Draft genome sequence of Ancylomarina sp. M1P.</title>
        <authorList>
            <person name="Yadav S."/>
            <person name="Villanueva L."/>
            <person name="Damste J.S.S."/>
        </authorList>
    </citation>
    <scope>NUCLEOTIDE SEQUENCE [LARGE SCALE GENOMIC DNA]</scope>
    <source>
        <strain evidence="4 5">M1P</strain>
    </source>
</reference>
<dbReference type="Pfam" id="PF04773">
    <property type="entry name" value="FecR"/>
    <property type="match status" value="1"/>
</dbReference>
<keyword evidence="5" id="KW-1185">Reference proteome</keyword>
<evidence type="ECO:0000259" key="2">
    <source>
        <dbReference type="Pfam" id="PF04773"/>
    </source>
</evidence>
<dbReference type="PANTHER" id="PTHR30273:SF2">
    <property type="entry name" value="PROTEIN FECR"/>
    <property type="match status" value="1"/>
</dbReference>
<gene>
    <name evidence="4" type="ORF">DWB61_12825</name>
</gene>
<feature type="domain" description="FecR protein" evidence="2">
    <location>
        <begin position="183"/>
        <end position="278"/>
    </location>
</feature>
<feature type="transmembrane region" description="Helical" evidence="1">
    <location>
        <begin position="84"/>
        <end position="106"/>
    </location>
</feature>
<feature type="domain" description="Protein FecR C-terminal" evidence="3">
    <location>
        <begin position="321"/>
        <end position="389"/>
    </location>
</feature>
<keyword evidence="1" id="KW-1133">Transmembrane helix</keyword>
<comment type="caution">
    <text evidence="4">The sequence shown here is derived from an EMBL/GenBank/DDBJ whole genome shotgun (WGS) entry which is preliminary data.</text>
</comment>
<dbReference type="GO" id="GO:0016989">
    <property type="term" value="F:sigma factor antagonist activity"/>
    <property type="evidence" value="ECO:0007669"/>
    <property type="project" value="TreeGrafter"/>
</dbReference>
<dbReference type="EMBL" id="QQWG01000013">
    <property type="protein sequence ID" value="RRG20424.1"/>
    <property type="molecule type" value="Genomic_DNA"/>
</dbReference>
<evidence type="ECO:0000259" key="3">
    <source>
        <dbReference type="Pfam" id="PF16344"/>
    </source>
</evidence>